<dbReference type="Proteomes" id="UP000615446">
    <property type="component" value="Unassembled WGS sequence"/>
</dbReference>
<dbReference type="EMBL" id="BLAL01000178">
    <property type="protein sequence ID" value="GES88380.1"/>
    <property type="molecule type" value="Genomic_DNA"/>
</dbReference>
<dbReference type="Proteomes" id="UP000247702">
    <property type="component" value="Unassembled WGS sequence"/>
</dbReference>
<dbReference type="InterPro" id="IPR036397">
    <property type="entry name" value="RNaseH_sf"/>
</dbReference>
<evidence type="ECO:0000313" key="4">
    <source>
        <dbReference type="Proteomes" id="UP000247702"/>
    </source>
</evidence>
<dbReference type="OrthoDB" id="5410741at2759"/>
<evidence type="ECO:0000313" key="3">
    <source>
        <dbReference type="EMBL" id="GES88380.1"/>
    </source>
</evidence>
<dbReference type="AlphaFoldDB" id="A0A2Z6RFX0"/>
<dbReference type="STRING" id="94130.A0A2Z6RFX0"/>
<evidence type="ECO:0000259" key="1">
    <source>
        <dbReference type="Pfam" id="PF13358"/>
    </source>
</evidence>
<dbReference type="Pfam" id="PF13358">
    <property type="entry name" value="DDE_3"/>
    <property type="match status" value="1"/>
</dbReference>
<dbReference type="GO" id="GO:0003676">
    <property type="term" value="F:nucleic acid binding"/>
    <property type="evidence" value="ECO:0007669"/>
    <property type="project" value="InterPro"/>
</dbReference>
<proteinExistence type="predicted"/>
<feature type="domain" description="Tc1-like transposase DDE" evidence="1">
    <location>
        <begin position="27"/>
        <end position="98"/>
    </location>
</feature>
<gene>
    <name evidence="3" type="ORF">RCL2_001533400</name>
    <name evidence="2" type="ORF">RclHR1_39850001</name>
</gene>
<dbReference type="EMBL" id="BEXD01003318">
    <property type="protein sequence ID" value="GBC00821.1"/>
    <property type="molecule type" value="Genomic_DNA"/>
</dbReference>
<name>A0A2Z6RFX0_9GLOM</name>
<sequence length="98" mass="11554">MVWGGISKKEKTPLFCFTDIMDEPFYVNILQSQLLPAARNMYRRRWCLQQDNDLKHTSHVAKEFITENGICVIDWPSNSPDLNPIENMWQIIKNNVEK</sequence>
<reference evidence="2 4" key="1">
    <citation type="submission" date="2017-11" db="EMBL/GenBank/DDBJ databases">
        <title>The genome of Rhizophagus clarus HR1 reveals common genetic basis of auxotrophy among arbuscular mycorrhizal fungi.</title>
        <authorList>
            <person name="Kobayashi Y."/>
        </authorList>
    </citation>
    <scope>NUCLEOTIDE SEQUENCE [LARGE SCALE GENOMIC DNA]</scope>
    <source>
        <strain evidence="2 4">HR1</strain>
    </source>
</reference>
<accession>A0A2Z6RFX0</accession>
<dbReference type="InterPro" id="IPR038717">
    <property type="entry name" value="Tc1-like_DDE_dom"/>
</dbReference>
<protein>
    <submittedName>
        <fullName evidence="3">Transposable element Tcb1 transposase isoform X2</fullName>
    </submittedName>
</protein>
<organism evidence="2 4">
    <name type="scientific">Rhizophagus clarus</name>
    <dbReference type="NCBI Taxonomy" id="94130"/>
    <lineage>
        <taxon>Eukaryota</taxon>
        <taxon>Fungi</taxon>
        <taxon>Fungi incertae sedis</taxon>
        <taxon>Mucoromycota</taxon>
        <taxon>Glomeromycotina</taxon>
        <taxon>Glomeromycetes</taxon>
        <taxon>Glomerales</taxon>
        <taxon>Glomeraceae</taxon>
        <taxon>Rhizophagus</taxon>
    </lineage>
</organism>
<comment type="caution">
    <text evidence="2">The sequence shown here is derived from an EMBL/GenBank/DDBJ whole genome shotgun (WGS) entry which is preliminary data.</text>
</comment>
<evidence type="ECO:0000313" key="2">
    <source>
        <dbReference type="EMBL" id="GBC00821.1"/>
    </source>
</evidence>
<dbReference type="Gene3D" id="3.30.420.10">
    <property type="entry name" value="Ribonuclease H-like superfamily/Ribonuclease H"/>
    <property type="match status" value="1"/>
</dbReference>
<keyword evidence="4" id="KW-1185">Reference proteome</keyword>
<reference evidence="3" key="2">
    <citation type="submission" date="2019-10" db="EMBL/GenBank/DDBJ databases">
        <title>Conservation and host-specific expression of non-tandemly repeated heterogenous ribosome RNA gene in arbuscular mycorrhizal fungi.</title>
        <authorList>
            <person name="Maeda T."/>
            <person name="Kobayashi Y."/>
            <person name="Nakagawa T."/>
            <person name="Ezawa T."/>
            <person name="Yamaguchi K."/>
            <person name="Bino T."/>
            <person name="Nishimoto Y."/>
            <person name="Shigenobu S."/>
            <person name="Kawaguchi M."/>
        </authorList>
    </citation>
    <scope>NUCLEOTIDE SEQUENCE</scope>
    <source>
        <strain evidence="3">HR1</strain>
    </source>
</reference>